<dbReference type="OrthoDB" id="5735516at2"/>
<name>A0A1I0MN33_9BACT</name>
<dbReference type="STRING" id="1267423.SAMN05216290_0549"/>
<dbReference type="AlphaFoldDB" id="A0A1I0MN33"/>
<sequence>MPLKLLYSVILTAFLGVHPFHVSVTDIEHNPDTQSLQISQRIFIDDLEQGLKKHYNMEYVDTYNPTDAAKLDSLIGEYLKSKVFILLEGKQVEFTFLGSEVESDARWCYYEVEGVSAIKEAEVTNVTLMEVFEDQQNIIHFKSGKKQRSYKLDRDTKHYTFNFTK</sequence>
<reference evidence="2" key="1">
    <citation type="submission" date="2016-10" db="EMBL/GenBank/DDBJ databases">
        <authorList>
            <person name="Varghese N."/>
            <person name="Submissions S."/>
        </authorList>
    </citation>
    <scope>NUCLEOTIDE SEQUENCE [LARGE SCALE GENOMIC DNA]</scope>
    <source>
        <strain evidence="2">CGMCC 1.12402</strain>
    </source>
</reference>
<evidence type="ECO:0000313" key="1">
    <source>
        <dbReference type="EMBL" id="SEV89817.1"/>
    </source>
</evidence>
<gene>
    <name evidence="1" type="ORF">SAMN05216290_0549</name>
</gene>
<dbReference type="InterPro" id="IPR046525">
    <property type="entry name" value="DUF6702"/>
</dbReference>
<accession>A0A1I0MN33</accession>
<keyword evidence="2" id="KW-1185">Reference proteome</keyword>
<protein>
    <recommendedName>
        <fullName evidence="3">Peptidase E</fullName>
    </recommendedName>
</protein>
<proteinExistence type="predicted"/>
<evidence type="ECO:0000313" key="2">
    <source>
        <dbReference type="Proteomes" id="UP000199437"/>
    </source>
</evidence>
<organism evidence="1 2">
    <name type="scientific">Roseivirga pacifica</name>
    <dbReference type="NCBI Taxonomy" id="1267423"/>
    <lineage>
        <taxon>Bacteria</taxon>
        <taxon>Pseudomonadati</taxon>
        <taxon>Bacteroidota</taxon>
        <taxon>Cytophagia</taxon>
        <taxon>Cytophagales</taxon>
        <taxon>Roseivirgaceae</taxon>
        <taxon>Roseivirga</taxon>
    </lineage>
</organism>
<dbReference type="Pfam" id="PF20420">
    <property type="entry name" value="DUF6702"/>
    <property type="match status" value="1"/>
</dbReference>
<evidence type="ECO:0008006" key="3">
    <source>
        <dbReference type="Google" id="ProtNLM"/>
    </source>
</evidence>
<dbReference type="EMBL" id="FOIR01000001">
    <property type="protein sequence ID" value="SEV89817.1"/>
    <property type="molecule type" value="Genomic_DNA"/>
</dbReference>
<dbReference type="RefSeq" id="WP_090256854.1">
    <property type="nucleotide sequence ID" value="NZ_WEKN01000008.1"/>
</dbReference>
<dbReference type="Proteomes" id="UP000199437">
    <property type="component" value="Unassembled WGS sequence"/>
</dbReference>